<dbReference type="InterPro" id="IPR039426">
    <property type="entry name" value="TonB-dep_rcpt-like"/>
</dbReference>
<keyword evidence="2" id="KW-0813">Transport</keyword>
<gene>
    <name evidence="5" type="ORF">MMF97_01490</name>
</gene>
<dbReference type="PANTHER" id="PTHR30069">
    <property type="entry name" value="TONB-DEPENDENT OUTER MEMBRANE RECEPTOR"/>
    <property type="match status" value="1"/>
</dbReference>
<keyword evidence="2" id="KW-0472">Membrane</keyword>
<comment type="subcellular location">
    <subcellularLocation>
        <location evidence="2">Cell outer membrane</location>
        <topology evidence="2">Multi-pass membrane protein</topology>
    </subcellularLocation>
</comment>
<dbReference type="EMBL" id="JALGBH010000001">
    <property type="protein sequence ID" value="MCJ0741363.1"/>
    <property type="molecule type" value="Genomic_DNA"/>
</dbReference>
<dbReference type="Gene3D" id="2.170.130.10">
    <property type="entry name" value="TonB-dependent receptor, plug domain"/>
    <property type="match status" value="1"/>
</dbReference>
<evidence type="ECO:0000313" key="6">
    <source>
        <dbReference type="Proteomes" id="UP001165460"/>
    </source>
</evidence>
<evidence type="ECO:0000256" key="2">
    <source>
        <dbReference type="PROSITE-ProRule" id="PRU01360"/>
    </source>
</evidence>
<keyword evidence="5" id="KW-0675">Receptor</keyword>
<dbReference type="InterPro" id="IPR037066">
    <property type="entry name" value="Plug_dom_sf"/>
</dbReference>
<reference evidence="5" key="1">
    <citation type="submission" date="2022-03" db="EMBL/GenBank/DDBJ databases">
        <authorList>
            <person name="Woo C.Y."/>
        </authorList>
    </citation>
    <scope>NUCLEOTIDE SEQUENCE</scope>
    <source>
        <strain evidence="5">CYS-01</strain>
    </source>
</reference>
<keyword evidence="2" id="KW-0812">Transmembrane</keyword>
<evidence type="ECO:0000256" key="1">
    <source>
        <dbReference type="ARBA" id="ARBA00022729"/>
    </source>
</evidence>
<keyword evidence="2" id="KW-0998">Cell outer membrane</keyword>
<dbReference type="Pfam" id="PF07715">
    <property type="entry name" value="Plug"/>
    <property type="match status" value="1"/>
</dbReference>
<accession>A0ABS9ZS81</accession>
<protein>
    <submittedName>
        <fullName evidence="5">TonB-dependent receptor plug domain-containing protein</fullName>
    </submittedName>
</protein>
<feature type="chain" id="PRO_5046034161" evidence="3">
    <location>
        <begin position="24"/>
        <end position="896"/>
    </location>
</feature>
<dbReference type="PROSITE" id="PS52016">
    <property type="entry name" value="TONB_DEPENDENT_REC_3"/>
    <property type="match status" value="1"/>
</dbReference>
<evidence type="ECO:0000313" key="5">
    <source>
        <dbReference type="EMBL" id="MCJ0741363.1"/>
    </source>
</evidence>
<evidence type="ECO:0000259" key="4">
    <source>
        <dbReference type="Pfam" id="PF07715"/>
    </source>
</evidence>
<keyword evidence="2" id="KW-1134">Transmembrane beta strand</keyword>
<sequence>MKKNCFLLVTLICCIICSLRSVAQFQPFDNFAKSLTRYTSQYAQEKVYLHLDKPYYAVGDDIWFKAYVLEAPSSTPSQISKILYVELINEKDSVQKQLKLPLSSGVTWGDFKLTDEFKEGNYRIRSYTQWMRNADPAFFYDKTLKIGNSWANEVFTSTTSKSETLNGIENISSLIKFTDKKTTPYINCQVSYQIKNKNTILVQGKAVTDAQGQVSISFTNKQPVKNKPNIIYATITLPNKQQILKEIVLKESIKDIDVQFFAEGGKAVVGLPNKIGFKAINSAGLGEHITGHIQTSDGTEILSFESNSLGMGSFYLNPVSGLTYQAVIKSGNGSTKTFSLPKAEENGIVLSVNNNDDKKIIVKNYFSNTLLNTGNYLLLIHHNGKIYLHTEISSKTTVSTLSVPKDSLPSGIIQIALFSPDLKLLNERIAFINNLTDKIVIEHLNLKPQYKAREKVDLSLKANNDNLPVQGSFSVAVTNTSTVKTDPENESNILTGLLLTSDLSGYVEKPNYYFLKDDKKNKEDLDNLLLTQGWRKINYEQVNQNTPVNIAFQQEKELSISGTITKSKNPVVQGKVSLMTFAKIPMVIDTLTDSNGHFTFDNIQFPDSTKFIIQAKTEKDKKSVEIILDTTNPPEVSKNKNTADNDQNVNQSVMSYLQQSDRYFEEQTKKGLLNRTIQLKEVNITEQKAKPIASTNLNGAGNADAIITAKDLENTVSLTQYLVGRIAGIKVGMQKVYARGDSVPMAIFIDGLSVDTVNTTLDDIAVDDIETIEILKNNAYTAIYGSDGFSGAIIVTTKRGKVSGSYNRYTPGVISYIPKGFTAVREFYSPKYDVKPDNRPDLRSTVFWDPQVITDKEGHTKINYFNPDVPGTYRIVIEGIDIGGNLARKVLTYEVK</sequence>
<evidence type="ECO:0000256" key="3">
    <source>
        <dbReference type="SAM" id="SignalP"/>
    </source>
</evidence>
<comment type="caution">
    <text evidence="5">The sequence shown here is derived from an EMBL/GenBank/DDBJ whole genome shotgun (WGS) entry which is preliminary data.</text>
</comment>
<name>A0ABS9ZS81_9SPHI</name>
<dbReference type="RefSeq" id="WP_243357876.1">
    <property type="nucleotide sequence ID" value="NZ_JALGBH010000001.1"/>
</dbReference>
<dbReference type="PANTHER" id="PTHR30069:SF29">
    <property type="entry name" value="HEMOGLOBIN AND HEMOGLOBIN-HAPTOGLOBIN-BINDING PROTEIN 1-RELATED"/>
    <property type="match status" value="1"/>
</dbReference>
<proteinExistence type="inferred from homology"/>
<keyword evidence="1 3" id="KW-0732">Signal</keyword>
<feature type="domain" description="TonB-dependent receptor plug" evidence="4">
    <location>
        <begin position="705"/>
        <end position="792"/>
    </location>
</feature>
<comment type="similarity">
    <text evidence="2">Belongs to the TonB-dependent receptor family.</text>
</comment>
<organism evidence="5 6">
    <name type="scientific">Pedobacter montanisoli</name>
    <dbReference type="NCBI Taxonomy" id="2923277"/>
    <lineage>
        <taxon>Bacteria</taxon>
        <taxon>Pseudomonadati</taxon>
        <taxon>Bacteroidota</taxon>
        <taxon>Sphingobacteriia</taxon>
        <taxon>Sphingobacteriales</taxon>
        <taxon>Sphingobacteriaceae</taxon>
        <taxon>Pedobacter</taxon>
    </lineage>
</organism>
<dbReference type="Proteomes" id="UP001165460">
    <property type="component" value="Unassembled WGS sequence"/>
</dbReference>
<dbReference type="InterPro" id="IPR012910">
    <property type="entry name" value="Plug_dom"/>
</dbReference>
<dbReference type="Gene3D" id="2.60.40.1930">
    <property type="match status" value="1"/>
</dbReference>
<feature type="signal peptide" evidence="3">
    <location>
        <begin position="1"/>
        <end position="23"/>
    </location>
</feature>
<keyword evidence="6" id="KW-1185">Reference proteome</keyword>
<dbReference type="SUPFAM" id="SSF56935">
    <property type="entry name" value="Porins"/>
    <property type="match status" value="1"/>
</dbReference>